<evidence type="ECO:0000313" key="3">
    <source>
        <dbReference type="Proteomes" id="UP000770717"/>
    </source>
</evidence>
<dbReference type="Proteomes" id="UP000770717">
    <property type="component" value="Unassembled WGS sequence"/>
</dbReference>
<feature type="compositionally biased region" description="Polar residues" evidence="1">
    <location>
        <begin position="48"/>
        <end position="61"/>
    </location>
</feature>
<organism evidence="2 3">
    <name type="scientific">Eleutherodactylus coqui</name>
    <name type="common">Puerto Rican coqui</name>
    <dbReference type="NCBI Taxonomy" id="57060"/>
    <lineage>
        <taxon>Eukaryota</taxon>
        <taxon>Metazoa</taxon>
        <taxon>Chordata</taxon>
        <taxon>Craniata</taxon>
        <taxon>Vertebrata</taxon>
        <taxon>Euteleostomi</taxon>
        <taxon>Amphibia</taxon>
        <taxon>Batrachia</taxon>
        <taxon>Anura</taxon>
        <taxon>Neobatrachia</taxon>
        <taxon>Hyloidea</taxon>
        <taxon>Eleutherodactylidae</taxon>
        <taxon>Eleutherodactylinae</taxon>
        <taxon>Eleutherodactylus</taxon>
        <taxon>Eleutherodactylus</taxon>
    </lineage>
</organism>
<sequence length="117" mass="12127">MPKRRNTNTPLNKVSDFFTTRGPRKQRPMSNEGSPSPPSHGGDAGVPPSQTSVLKVQNAEQEIQRGGSSRSTSRGGVSDPSGGGTGAAPQSRKTALSVSQPSSSLSTPSSSPEKQRP</sequence>
<gene>
    <name evidence="2" type="ORF">GDO78_014901</name>
</gene>
<keyword evidence="3" id="KW-1185">Reference proteome</keyword>
<accession>A0A8J6EEC1</accession>
<feature type="compositionally biased region" description="Low complexity" evidence="1">
    <location>
        <begin position="65"/>
        <end position="80"/>
    </location>
</feature>
<comment type="caution">
    <text evidence="2">The sequence shown here is derived from an EMBL/GenBank/DDBJ whole genome shotgun (WGS) entry which is preliminary data.</text>
</comment>
<dbReference type="AlphaFoldDB" id="A0A8J6EEC1"/>
<feature type="region of interest" description="Disordered" evidence="1">
    <location>
        <begin position="1"/>
        <end position="117"/>
    </location>
</feature>
<dbReference type="EMBL" id="WNTK01001368">
    <property type="protein sequence ID" value="KAG9467459.1"/>
    <property type="molecule type" value="Genomic_DNA"/>
</dbReference>
<name>A0A8J6EEC1_ELECQ</name>
<evidence type="ECO:0000313" key="2">
    <source>
        <dbReference type="EMBL" id="KAG9467459.1"/>
    </source>
</evidence>
<feature type="compositionally biased region" description="Low complexity" evidence="1">
    <location>
        <begin position="97"/>
        <end position="117"/>
    </location>
</feature>
<proteinExistence type="predicted"/>
<protein>
    <submittedName>
        <fullName evidence="2">Uncharacterized protein</fullName>
    </submittedName>
</protein>
<evidence type="ECO:0000256" key="1">
    <source>
        <dbReference type="SAM" id="MobiDB-lite"/>
    </source>
</evidence>
<reference evidence="2" key="1">
    <citation type="thesis" date="2020" institute="ProQuest LLC" country="789 East Eisenhower Parkway, Ann Arbor, MI, USA">
        <title>Comparative Genomics and Chromosome Evolution.</title>
        <authorList>
            <person name="Mudd A.B."/>
        </authorList>
    </citation>
    <scope>NUCLEOTIDE SEQUENCE</scope>
    <source>
        <strain evidence="2">HN-11 Male</strain>
        <tissue evidence="2">Kidney and liver</tissue>
    </source>
</reference>